<dbReference type="Proteomes" id="UP000187172">
    <property type="component" value="Unassembled WGS sequence"/>
</dbReference>
<dbReference type="EMBL" id="MRTP01000001">
    <property type="protein sequence ID" value="OMF57375.1"/>
    <property type="molecule type" value="Genomic_DNA"/>
</dbReference>
<evidence type="ECO:0000259" key="3">
    <source>
        <dbReference type="Pfam" id="PF00857"/>
    </source>
</evidence>
<gene>
    <name evidence="4" type="ORF">BK138_01790</name>
</gene>
<organism evidence="4 5">
    <name type="scientific">Paenibacillus rhizosphaerae</name>
    <dbReference type="NCBI Taxonomy" id="297318"/>
    <lineage>
        <taxon>Bacteria</taxon>
        <taxon>Bacillati</taxon>
        <taxon>Bacillota</taxon>
        <taxon>Bacilli</taxon>
        <taxon>Bacillales</taxon>
        <taxon>Paenibacillaceae</taxon>
        <taxon>Paenibacillus</taxon>
    </lineage>
</organism>
<accession>A0A1R1EZX5</accession>
<dbReference type="InterPro" id="IPR036380">
    <property type="entry name" value="Isochorismatase-like_sf"/>
</dbReference>
<reference evidence="4 5" key="1">
    <citation type="submission" date="2016-11" db="EMBL/GenBank/DDBJ databases">
        <title>Paenibacillus species isolates.</title>
        <authorList>
            <person name="Beno S.M."/>
        </authorList>
    </citation>
    <scope>NUCLEOTIDE SEQUENCE [LARGE SCALE GENOMIC DNA]</scope>
    <source>
        <strain evidence="4 5">FSL R5-0378</strain>
    </source>
</reference>
<sequence length="186" mass="20392">MTQINSALLVMDLQNAIAGHLGDKQALFPYKIALEAARNHNIPVIFVRVAFREGYPEISPMNRMFARAAQYGGMTVNDETTQIHPELAPQPGEPIVTKKRVSAFAGSDLEMILRAKGINQLILSGISTSGVVLSTLTEAADKDYQLTVLSDACFDPDPEVHRVLLEKVFTKRADVVTVDAWVDTLV</sequence>
<dbReference type="PRINTS" id="PR01398">
    <property type="entry name" value="ISCHRISMTASE"/>
</dbReference>
<dbReference type="InterPro" id="IPR050272">
    <property type="entry name" value="Isochorismatase-like_hydrls"/>
</dbReference>
<dbReference type="GO" id="GO:0008908">
    <property type="term" value="F:isochorismatase activity"/>
    <property type="evidence" value="ECO:0007669"/>
    <property type="project" value="InterPro"/>
</dbReference>
<keyword evidence="5" id="KW-1185">Reference proteome</keyword>
<dbReference type="Gene3D" id="3.40.50.850">
    <property type="entry name" value="Isochorismatase-like"/>
    <property type="match status" value="1"/>
</dbReference>
<dbReference type="PANTHER" id="PTHR43540">
    <property type="entry name" value="PEROXYUREIDOACRYLATE/UREIDOACRYLATE AMIDOHYDROLASE-RELATED"/>
    <property type="match status" value="1"/>
</dbReference>
<proteinExistence type="inferred from homology"/>
<dbReference type="AlphaFoldDB" id="A0A1R1EZX5"/>
<evidence type="ECO:0000256" key="1">
    <source>
        <dbReference type="ARBA" id="ARBA00006336"/>
    </source>
</evidence>
<dbReference type="InterPro" id="IPR016291">
    <property type="entry name" value="Isochorismatase"/>
</dbReference>
<dbReference type="RefSeq" id="WP_076165107.1">
    <property type="nucleotide sequence ID" value="NZ_MRTP01000001.1"/>
</dbReference>
<evidence type="ECO:0000313" key="5">
    <source>
        <dbReference type="Proteomes" id="UP000187172"/>
    </source>
</evidence>
<dbReference type="CDD" id="cd00431">
    <property type="entry name" value="cysteine_hydrolases"/>
    <property type="match status" value="1"/>
</dbReference>
<comment type="caution">
    <text evidence="4">The sequence shown here is derived from an EMBL/GenBank/DDBJ whole genome shotgun (WGS) entry which is preliminary data.</text>
</comment>
<feature type="domain" description="Isochorismatase-like" evidence="3">
    <location>
        <begin position="6"/>
        <end position="179"/>
    </location>
</feature>
<comment type="similarity">
    <text evidence="1">Belongs to the isochorismatase family.</text>
</comment>
<evidence type="ECO:0000313" key="4">
    <source>
        <dbReference type="EMBL" id="OMF57375.1"/>
    </source>
</evidence>
<name>A0A1R1EZX5_9BACL</name>
<evidence type="ECO:0000256" key="2">
    <source>
        <dbReference type="ARBA" id="ARBA00022801"/>
    </source>
</evidence>
<dbReference type="Pfam" id="PF00857">
    <property type="entry name" value="Isochorismatase"/>
    <property type="match status" value="1"/>
</dbReference>
<protein>
    <submittedName>
        <fullName evidence="4">Isochorismatase</fullName>
    </submittedName>
</protein>
<dbReference type="STRING" id="297318.BK138_01790"/>
<dbReference type="InterPro" id="IPR000868">
    <property type="entry name" value="Isochorismatase-like_dom"/>
</dbReference>
<keyword evidence="2" id="KW-0378">Hydrolase</keyword>
<dbReference type="SUPFAM" id="SSF52499">
    <property type="entry name" value="Isochorismatase-like hydrolases"/>
    <property type="match status" value="1"/>
</dbReference>